<dbReference type="InterPro" id="IPR036259">
    <property type="entry name" value="MFS_trans_sf"/>
</dbReference>
<feature type="transmembrane region" description="Helical" evidence="6">
    <location>
        <begin position="38"/>
        <end position="63"/>
    </location>
</feature>
<dbReference type="InterPro" id="IPR051788">
    <property type="entry name" value="MFS_Transporter"/>
</dbReference>
<dbReference type="PANTHER" id="PTHR23514:SF13">
    <property type="entry name" value="INNER MEMBRANE PROTEIN YBJJ"/>
    <property type="match status" value="1"/>
</dbReference>
<feature type="transmembrane region" description="Helical" evidence="6">
    <location>
        <begin position="360"/>
        <end position="385"/>
    </location>
</feature>
<evidence type="ECO:0000256" key="2">
    <source>
        <dbReference type="ARBA" id="ARBA00022692"/>
    </source>
</evidence>
<feature type="transmembrane region" description="Helical" evidence="6">
    <location>
        <begin position="164"/>
        <end position="186"/>
    </location>
</feature>
<dbReference type="GO" id="GO:0022857">
    <property type="term" value="F:transmembrane transporter activity"/>
    <property type="evidence" value="ECO:0007669"/>
    <property type="project" value="InterPro"/>
</dbReference>
<feature type="transmembrane region" description="Helical" evidence="6">
    <location>
        <begin position="207"/>
        <end position="224"/>
    </location>
</feature>
<dbReference type="Pfam" id="PF07690">
    <property type="entry name" value="MFS_1"/>
    <property type="match status" value="1"/>
</dbReference>
<dbReference type="PANTHER" id="PTHR23514">
    <property type="entry name" value="BYPASS OF STOP CODON PROTEIN 6"/>
    <property type="match status" value="1"/>
</dbReference>
<dbReference type="Gene3D" id="1.20.1250.20">
    <property type="entry name" value="MFS general substrate transporter like domains"/>
    <property type="match status" value="2"/>
</dbReference>
<evidence type="ECO:0000313" key="7">
    <source>
        <dbReference type="EMBL" id="GEC17947.1"/>
    </source>
</evidence>
<name>A0A4Y3WG34_9PSEU</name>
<feature type="transmembrane region" description="Helical" evidence="6">
    <location>
        <begin position="12"/>
        <end position="32"/>
    </location>
</feature>
<reference evidence="7 8" key="1">
    <citation type="submission" date="2019-06" db="EMBL/GenBank/DDBJ databases">
        <title>Whole genome shotgun sequence of Pseudonocardia hydrocarbonoxydans NBRC 14498.</title>
        <authorList>
            <person name="Hosoyama A."/>
            <person name="Uohara A."/>
            <person name="Ohji S."/>
            <person name="Ichikawa N."/>
        </authorList>
    </citation>
    <scope>NUCLEOTIDE SEQUENCE [LARGE SCALE GENOMIC DNA]</scope>
    <source>
        <strain evidence="7 8">NBRC 14498</strain>
    </source>
</reference>
<dbReference type="SUPFAM" id="SSF103473">
    <property type="entry name" value="MFS general substrate transporter"/>
    <property type="match status" value="1"/>
</dbReference>
<keyword evidence="4 6" id="KW-0472">Membrane</keyword>
<dbReference type="RefSeq" id="WP_174824068.1">
    <property type="nucleotide sequence ID" value="NZ_BAAARZ010000017.1"/>
</dbReference>
<feature type="transmembrane region" description="Helical" evidence="6">
    <location>
        <begin position="75"/>
        <end position="96"/>
    </location>
</feature>
<evidence type="ECO:0000256" key="6">
    <source>
        <dbReference type="SAM" id="Phobius"/>
    </source>
</evidence>
<comment type="subcellular location">
    <subcellularLocation>
        <location evidence="1">Membrane</location>
        <topology evidence="1">Multi-pass membrane protein</topology>
    </subcellularLocation>
</comment>
<organism evidence="7 8">
    <name type="scientific">Pseudonocardia hydrocarbonoxydans</name>
    <dbReference type="NCBI Taxonomy" id="76726"/>
    <lineage>
        <taxon>Bacteria</taxon>
        <taxon>Bacillati</taxon>
        <taxon>Actinomycetota</taxon>
        <taxon>Actinomycetes</taxon>
        <taxon>Pseudonocardiales</taxon>
        <taxon>Pseudonocardiaceae</taxon>
        <taxon>Pseudonocardia</taxon>
    </lineage>
</organism>
<comment type="caution">
    <text evidence="7">The sequence shown here is derived from an EMBL/GenBank/DDBJ whole genome shotgun (WGS) entry which is preliminary data.</text>
</comment>
<evidence type="ECO:0000313" key="8">
    <source>
        <dbReference type="Proteomes" id="UP000320338"/>
    </source>
</evidence>
<dbReference type="InterPro" id="IPR011701">
    <property type="entry name" value="MFS"/>
</dbReference>
<feature type="transmembrane region" description="Helical" evidence="6">
    <location>
        <begin position="332"/>
        <end position="354"/>
    </location>
</feature>
<gene>
    <name evidence="7" type="ORF">PHY01_02300</name>
</gene>
<feature type="transmembrane region" description="Helical" evidence="6">
    <location>
        <begin position="277"/>
        <end position="295"/>
    </location>
</feature>
<evidence type="ECO:0000256" key="4">
    <source>
        <dbReference type="ARBA" id="ARBA00023136"/>
    </source>
</evidence>
<protein>
    <submittedName>
        <fullName evidence="7">MFS transporter</fullName>
    </submittedName>
</protein>
<feature type="region of interest" description="Disordered" evidence="5">
    <location>
        <begin position="422"/>
        <end position="441"/>
    </location>
</feature>
<dbReference type="GO" id="GO:0016020">
    <property type="term" value="C:membrane"/>
    <property type="evidence" value="ECO:0007669"/>
    <property type="project" value="UniProtKB-SubCell"/>
</dbReference>
<proteinExistence type="predicted"/>
<dbReference type="CDD" id="cd17393">
    <property type="entry name" value="MFS_MosC_like"/>
    <property type="match status" value="1"/>
</dbReference>
<accession>A0A4Y3WG34</accession>
<sequence>MSFLPARLRAPSPAGAVAGVFALDGLLFGSWAARIPDVTAAVGATHATLGAALLCLSVGALAGMQPAGVLCARFGAGRVTTAGAVLSALAVALPGTAGSVPVLGAALVVFGAATGLLNVAVNSAGVQVEARAGRPMLPALHAAFSLGGLAGAAAGGLLAGSLGVAAHLTAVGTAGLIVAAATAGGLRRLGTAPAPDAVVAGRPVGRTRVPVVLLGVIAGCTAFGEGALTDWGALHLTQSLGASAGLAAAGYAGFSLAMAAGRLAGCRLLVRFGETRLLTGGALLAAAGMALALVAPSAPVALAGFVLVGLGFANLFPVTIARAGALGGSGGVALASTVGYSGLLGGPPVIGFLAEHSGLPVALATVPVLAVVAAALAALAVLVAVGRPRVPVRAPLTRLVTAAAREVGAPAAQAARRGGSELPALLTAGGPTGPGPRIRPYPGLEMLAA</sequence>
<keyword evidence="2 6" id="KW-0812">Transmembrane</keyword>
<feature type="transmembrane region" description="Helical" evidence="6">
    <location>
        <begin position="102"/>
        <end position="124"/>
    </location>
</feature>
<dbReference type="AlphaFoldDB" id="A0A4Y3WG34"/>
<keyword evidence="3 6" id="KW-1133">Transmembrane helix</keyword>
<evidence type="ECO:0000256" key="1">
    <source>
        <dbReference type="ARBA" id="ARBA00004141"/>
    </source>
</evidence>
<feature type="transmembrane region" description="Helical" evidence="6">
    <location>
        <begin position="136"/>
        <end position="158"/>
    </location>
</feature>
<feature type="transmembrane region" description="Helical" evidence="6">
    <location>
        <begin position="244"/>
        <end position="265"/>
    </location>
</feature>
<dbReference type="EMBL" id="BJNG01000001">
    <property type="protein sequence ID" value="GEC17947.1"/>
    <property type="molecule type" value="Genomic_DNA"/>
</dbReference>
<evidence type="ECO:0000256" key="5">
    <source>
        <dbReference type="SAM" id="MobiDB-lite"/>
    </source>
</evidence>
<feature type="transmembrane region" description="Helical" evidence="6">
    <location>
        <begin position="301"/>
        <end position="320"/>
    </location>
</feature>
<evidence type="ECO:0000256" key="3">
    <source>
        <dbReference type="ARBA" id="ARBA00022989"/>
    </source>
</evidence>
<feature type="compositionally biased region" description="Low complexity" evidence="5">
    <location>
        <begin position="422"/>
        <end position="432"/>
    </location>
</feature>
<keyword evidence="8" id="KW-1185">Reference proteome</keyword>
<dbReference type="Proteomes" id="UP000320338">
    <property type="component" value="Unassembled WGS sequence"/>
</dbReference>